<sequence>MEAFLCMHRAEDDAAIKLQPTRHVDYLSYNWKEEDIWSSWKYVVSQKLEYRNSRRLENAIWRAWTKAKNKLKTVPPETLYWLKDSDVTWLYGPLQTDDSTNATVRTDLHLDVSSSIGKKPILKKRSISERILKGSYVGAATPSQGKDGRSRIIRPASGCSLSRVSNGATSSTAHGISYPSCKRKCVHFNEQVDNFIVTEVEGDRSL</sequence>
<comment type="caution">
    <text evidence="1">The sequence shown here is derived from an EMBL/GenBank/DDBJ whole genome shotgun (WGS) entry which is preliminary data.</text>
</comment>
<evidence type="ECO:0000313" key="2">
    <source>
        <dbReference type="Proteomes" id="UP000836387"/>
    </source>
</evidence>
<protein>
    <submittedName>
        <fullName evidence="1">Uncharacterized protein</fullName>
    </submittedName>
</protein>
<dbReference type="Proteomes" id="UP000836387">
    <property type="component" value="Unassembled WGS sequence"/>
</dbReference>
<gene>
    <name evidence="1" type="ORF">CRV2_00019141</name>
</gene>
<keyword evidence="2" id="KW-1185">Reference proteome</keyword>
<reference evidence="1" key="1">
    <citation type="submission" date="2020-04" db="EMBL/GenBank/DDBJ databases">
        <authorList>
            <person name="Broberg M."/>
        </authorList>
    </citation>
    <scope>NUCLEOTIDE SEQUENCE</scope>
</reference>
<organism evidence="1 2">
    <name type="scientific">Clonostachys rosea f. rosea IK726</name>
    <dbReference type="NCBI Taxonomy" id="1349383"/>
    <lineage>
        <taxon>Eukaryota</taxon>
        <taxon>Fungi</taxon>
        <taxon>Dikarya</taxon>
        <taxon>Ascomycota</taxon>
        <taxon>Pezizomycotina</taxon>
        <taxon>Sordariomycetes</taxon>
        <taxon>Hypocreomycetidae</taxon>
        <taxon>Hypocreales</taxon>
        <taxon>Bionectriaceae</taxon>
        <taxon>Clonostachys</taxon>
    </lineage>
</organism>
<dbReference type="EMBL" id="CADEHS020000471">
    <property type="protein sequence ID" value="CAG9952122.1"/>
    <property type="molecule type" value="Genomic_DNA"/>
</dbReference>
<evidence type="ECO:0000313" key="1">
    <source>
        <dbReference type="EMBL" id="CAG9952122.1"/>
    </source>
</evidence>
<reference evidence="1" key="2">
    <citation type="submission" date="2021-10" db="EMBL/GenBank/DDBJ databases">
        <authorList>
            <person name="Piombo E."/>
        </authorList>
    </citation>
    <scope>NUCLEOTIDE SEQUENCE</scope>
</reference>
<accession>A0ACA9UGB7</accession>
<proteinExistence type="predicted"/>
<name>A0ACA9UGB7_BIOOC</name>